<dbReference type="Gene3D" id="3.90.1150.10">
    <property type="entry name" value="Aspartate Aminotransferase, domain 1"/>
    <property type="match status" value="1"/>
</dbReference>
<dbReference type="AlphaFoldDB" id="A0A7V6A329"/>
<dbReference type="GO" id="GO:0000271">
    <property type="term" value="P:polysaccharide biosynthetic process"/>
    <property type="evidence" value="ECO:0007669"/>
    <property type="project" value="TreeGrafter"/>
</dbReference>
<dbReference type="InterPro" id="IPR015424">
    <property type="entry name" value="PyrdxlP-dep_Trfase"/>
</dbReference>
<proteinExistence type="inferred from homology"/>
<dbReference type="InterPro" id="IPR000653">
    <property type="entry name" value="DegT/StrS_aminotransferase"/>
</dbReference>
<protein>
    <submittedName>
        <fullName evidence="5">DegT/DnrJ/EryC1/StrS family aminotransferase</fullName>
    </submittedName>
</protein>
<dbReference type="GO" id="GO:0030170">
    <property type="term" value="F:pyridoxal phosphate binding"/>
    <property type="evidence" value="ECO:0007669"/>
    <property type="project" value="TreeGrafter"/>
</dbReference>
<dbReference type="EMBL" id="DTGR01000095">
    <property type="protein sequence ID" value="HHS29235.1"/>
    <property type="molecule type" value="Genomic_DNA"/>
</dbReference>
<feature type="active site" description="Proton acceptor" evidence="2">
    <location>
        <position position="189"/>
    </location>
</feature>
<accession>A0A7V6A329</accession>
<dbReference type="PIRSF" id="PIRSF000390">
    <property type="entry name" value="PLP_StrS"/>
    <property type="match status" value="1"/>
</dbReference>
<keyword evidence="5" id="KW-0808">Transferase</keyword>
<sequence length="387" mass="42113">MTDWQVPLLDVTLGPEEVAAVSAVLKSGWLSMGPQTMAFEEEFARFLGVPHALAVANGTVALHLACLALDLGPGDEVLCPALTFVATANAVLYTGARPVFVDISGPENLNMSSADAARKVTPRTKAIMVMHYAGYPGDMDSLIALAQQHRLNIIEDAAHAPGGVYQSATGAIPLGTLGEVGCFSFFANKNMTTGEGGMVVTTDPEVAARVRLARSHGMSSLTWHRHQRQSLSYDVTVLGYNYRIDEMRAVLGLIQLAKLPEANRRRRELTRRYRERLAGVPGLILPFARGVEASACHLFPLVLPPGTDRAKFMAALAEAGIQTSIHYPPLHRFSYYRGLWPPDFDHGLPQTEQVTPRLVTLPLFPAMTTDQLDRVVAGVRDFFKEAP</sequence>
<dbReference type="PANTHER" id="PTHR30244:SF34">
    <property type="entry name" value="DTDP-4-AMINO-4,6-DIDEOXYGALACTOSE TRANSAMINASE"/>
    <property type="match status" value="1"/>
</dbReference>
<dbReference type="InterPro" id="IPR015421">
    <property type="entry name" value="PyrdxlP-dep_Trfase_major"/>
</dbReference>
<evidence type="ECO:0000256" key="1">
    <source>
        <dbReference type="ARBA" id="ARBA00037999"/>
    </source>
</evidence>
<feature type="modified residue" description="N6-(pyridoxal phosphate)lysine" evidence="3">
    <location>
        <position position="189"/>
    </location>
</feature>
<evidence type="ECO:0000256" key="3">
    <source>
        <dbReference type="PIRSR" id="PIRSR000390-2"/>
    </source>
</evidence>
<comment type="similarity">
    <text evidence="1 4">Belongs to the DegT/DnrJ/EryC1 family.</text>
</comment>
<evidence type="ECO:0000256" key="4">
    <source>
        <dbReference type="RuleBase" id="RU004508"/>
    </source>
</evidence>
<organism evidence="5">
    <name type="scientific">Desulfobacca acetoxidans</name>
    <dbReference type="NCBI Taxonomy" id="60893"/>
    <lineage>
        <taxon>Bacteria</taxon>
        <taxon>Pseudomonadati</taxon>
        <taxon>Thermodesulfobacteriota</taxon>
        <taxon>Desulfobaccia</taxon>
        <taxon>Desulfobaccales</taxon>
        <taxon>Desulfobaccaceae</taxon>
        <taxon>Desulfobacca</taxon>
    </lineage>
</organism>
<reference evidence="5" key="1">
    <citation type="journal article" date="2020" name="mSystems">
        <title>Genome- and Community-Level Interaction Insights into Carbon Utilization and Element Cycling Functions of Hydrothermarchaeota in Hydrothermal Sediment.</title>
        <authorList>
            <person name="Zhou Z."/>
            <person name="Liu Y."/>
            <person name="Xu W."/>
            <person name="Pan J."/>
            <person name="Luo Z.H."/>
            <person name="Li M."/>
        </authorList>
    </citation>
    <scope>NUCLEOTIDE SEQUENCE [LARGE SCALE GENOMIC DNA]</scope>
    <source>
        <strain evidence="5">SpSt-767</strain>
    </source>
</reference>
<evidence type="ECO:0000256" key="2">
    <source>
        <dbReference type="PIRSR" id="PIRSR000390-1"/>
    </source>
</evidence>
<keyword evidence="3 4" id="KW-0663">Pyridoxal phosphate</keyword>
<dbReference type="PANTHER" id="PTHR30244">
    <property type="entry name" value="TRANSAMINASE"/>
    <property type="match status" value="1"/>
</dbReference>
<dbReference type="GO" id="GO:0008483">
    <property type="term" value="F:transaminase activity"/>
    <property type="evidence" value="ECO:0007669"/>
    <property type="project" value="UniProtKB-KW"/>
</dbReference>
<dbReference type="Gene3D" id="3.40.640.10">
    <property type="entry name" value="Type I PLP-dependent aspartate aminotransferase-like (Major domain)"/>
    <property type="match status" value="1"/>
</dbReference>
<dbReference type="Pfam" id="PF01041">
    <property type="entry name" value="DegT_DnrJ_EryC1"/>
    <property type="match status" value="1"/>
</dbReference>
<evidence type="ECO:0000313" key="5">
    <source>
        <dbReference type="EMBL" id="HHS29235.1"/>
    </source>
</evidence>
<name>A0A7V6A329_9BACT</name>
<keyword evidence="5" id="KW-0032">Aminotransferase</keyword>
<comment type="caution">
    <text evidence="5">The sequence shown here is derived from an EMBL/GenBank/DDBJ whole genome shotgun (WGS) entry which is preliminary data.</text>
</comment>
<dbReference type="SUPFAM" id="SSF53383">
    <property type="entry name" value="PLP-dependent transferases"/>
    <property type="match status" value="1"/>
</dbReference>
<dbReference type="CDD" id="cd00616">
    <property type="entry name" value="AHBA_syn"/>
    <property type="match status" value="1"/>
</dbReference>
<gene>
    <name evidence="5" type="ORF">ENV52_05985</name>
</gene>
<dbReference type="InterPro" id="IPR015422">
    <property type="entry name" value="PyrdxlP-dep_Trfase_small"/>
</dbReference>